<feature type="transmembrane region" description="Helical" evidence="7">
    <location>
        <begin position="87"/>
        <end position="107"/>
    </location>
</feature>
<dbReference type="Pfam" id="PF00230">
    <property type="entry name" value="MIP"/>
    <property type="match status" value="1"/>
</dbReference>
<comment type="similarity">
    <text evidence="2">Belongs to the MIP/aquaporin (TC 1.A.8) family.</text>
</comment>
<dbReference type="NCBIfam" id="TIGR00861">
    <property type="entry name" value="MIP"/>
    <property type="match status" value="1"/>
</dbReference>
<organism evidence="8">
    <name type="scientific">marine metagenome</name>
    <dbReference type="NCBI Taxonomy" id="408172"/>
    <lineage>
        <taxon>unclassified sequences</taxon>
        <taxon>metagenomes</taxon>
        <taxon>ecological metagenomes</taxon>
    </lineage>
</organism>
<keyword evidence="4 7" id="KW-0812">Transmembrane</keyword>
<evidence type="ECO:0000256" key="4">
    <source>
        <dbReference type="ARBA" id="ARBA00022692"/>
    </source>
</evidence>
<name>A0A381RAM3_9ZZZZ</name>
<dbReference type="PROSITE" id="PS00221">
    <property type="entry name" value="MIP"/>
    <property type="match status" value="1"/>
</dbReference>
<evidence type="ECO:0000256" key="3">
    <source>
        <dbReference type="ARBA" id="ARBA00022448"/>
    </source>
</evidence>
<feature type="transmembrane region" description="Helical" evidence="7">
    <location>
        <begin position="165"/>
        <end position="186"/>
    </location>
</feature>
<dbReference type="SUPFAM" id="SSF81338">
    <property type="entry name" value="Aquaporin-like"/>
    <property type="match status" value="1"/>
</dbReference>
<dbReference type="InterPro" id="IPR023271">
    <property type="entry name" value="Aquaporin-like"/>
</dbReference>
<dbReference type="InterPro" id="IPR000425">
    <property type="entry name" value="MIP"/>
</dbReference>
<dbReference type="PRINTS" id="PR00783">
    <property type="entry name" value="MINTRINSICP"/>
</dbReference>
<feature type="transmembrane region" description="Helical" evidence="7">
    <location>
        <begin position="39"/>
        <end position="58"/>
    </location>
</feature>
<keyword evidence="3" id="KW-0813">Transport</keyword>
<dbReference type="GO" id="GO:0005886">
    <property type="term" value="C:plasma membrane"/>
    <property type="evidence" value="ECO:0007669"/>
    <property type="project" value="TreeGrafter"/>
</dbReference>
<proteinExistence type="inferred from homology"/>
<feature type="transmembrane region" description="Helical" evidence="7">
    <location>
        <begin position="6"/>
        <end position="27"/>
    </location>
</feature>
<gene>
    <name evidence="8" type="ORF">METZ01_LOCUS41670</name>
</gene>
<sequence>MNELLAEAIGTFILILFGCGVNAGTSLNKSFSNKSSNSWIVGTIGWGLAVTLGVYASGQVSGAHINPAVTIGLLSNGEMELSLALKYLTGQVMGAFIGALIIYFHYLPHWDKTDDKKTKLGVFSTSPAIDSKWSNLLSETVGTFALLFGLMFIGTNNFAEGLNPIVVGSLVCAIGISLGGTTGYAINPVRDFIPRLAHSILPIKGKGDSNWSYSWIPVLGPILGGILGVNAYEFLFNNSISNTFIISSVLFLILIVLTFIENKN</sequence>
<evidence type="ECO:0000256" key="1">
    <source>
        <dbReference type="ARBA" id="ARBA00004141"/>
    </source>
</evidence>
<evidence type="ECO:0008006" key="9">
    <source>
        <dbReference type="Google" id="ProtNLM"/>
    </source>
</evidence>
<comment type="subcellular location">
    <subcellularLocation>
        <location evidence="1">Membrane</location>
        <topology evidence="1">Multi-pass membrane protein</topology>
    </subcellularLocation>
</comment>
<dbReference type="AlphaFoldDB" id="A0A381RAM3"/>
<dbReference type="InterPro" id="IPR050363">
    <property type="entry name" value="MIP/Aquaporin"/>
</dbReference>
<protein>
    <recommendedName>
        <fullName evidence="9">Major intrinsic protein</fullName>
    </recommendedName>
</protein>
<feature type="transmembrane region" description="Helical" evidence="7">
    <location>
        <begin position="141"/>
        <end position="159"/>
    </location>
</feature>
<dbReference type="GO" id="GO:0015254">
    <property type="term" value="F:glycerol channel activity"/>
    <property type="evidence" value="ECO:0007669"/>
    <property type="project" value="TreeGrafter"/>
</dbReference>
<dbReference type="InterPro" id="IPR022357">
    <property type="entry name" value="MIP_CS"/>
</dbReference>
<dbReference type="PANTHER" id="PTHR43829">
    <property type="entry name" value="AQUAPORIN OR AQUAGLYCEROPORIN RELATED"/>
    <property type="match status" value="1"/>
</dbReference>
<reference evidence="8" key="1">
    <citation type="submission" date="2018-05" db="EMBL/GenBank/DDBJ databases">
        <authorList>
            <person name="Lanie J.A."/>
            <person name="Ng W.-L."/>
            <person name="Kazmierczak K.M."/>
            <person name="Andrzejewski T.M."/>
            <person name="Davidsen T.M."/>
            <person name="Wayne K.J."/>
            <person name="Tettelin H."/>
            <person name="Glass J.I."/>
            <person name="Rusch D."/>
            <person name="Podicherti R."/>
            <person name="Tsui H.-C.T."/>
            <person name="Winkler M.E."/>
        </authorList>
    </citation>
    <scope>NUCLEOTIDE SEQUENCE</scope>
</reference>
<keyword evidence="6 7" id="KW-0472">Membrane</keyword>
<evidence type="ECO:0000256" key="6">
    <source>
        <dbReference type="ARBA" id="ARBA00023136"/>
    </source>
</evidence>
<evidence type="ECO:0000256" key="7">
    <source>
        <dbReference type="SAM" id="Phobius"/>
    </source>
</evidence>
<dbReference type="Gene3D" id="1.20.1080.10">
    <property type="entry name" value="Glycerol uptake facilitator protein"/>
    <property type="match status" value="1"/>
</dbReference>
<dbReference type="PANTHER" id="PTHR43829:SF9">
    <property type="entry name" value="AQUAPORIN-9"/>
    <property type="match status" value="1"/>
</dbReference>
<evidence type="ECO:0000256" key="5">
    <source>
        <dbReference type="ARBA" id="ARBA00022989"/>
    </source>
</evidence>
<feature type="transmembrane region" description="Helical" evidence="7">
    <location>
        <begin position="213"/>
        <end position="232"/>
    </location>
</feature>
<keyword evidence="5 7" id="KW-1133">Transmembrane helix</keyword>
<evidence type="ECO:0000256" key="2">
    <source>
        <dbReference type="ARBA" id="ARBA00006175"/>
    </source>
</evidence>
<accession>A0A381RAM3</accession>
<dbReference type="EMBL" id="UINC01001789">
    <property type="protein sequence ID" value="SUZ88816.1"/>
    <property type="molecule type" value="Genomic_DNA"/>
</dbReference>
<evidence type="ECO:0000313" key="8">
    <source>
        <dbReference type="EMBL" id="SUZ88816.1"/>
    </source>
</evidence>
<feature type="transmembrane region" description="Helical" evidence="7">
    <location>
        <begin position="244"/>
        <end position="260"/>
    </location>
</feature>